<reference evidence="2 3" key="1">
    <citation type="submission" date="2024-02" db="EMBL/GenBank/DDBJ databases">
        <title>Rubritalea halochordaticola NBRC 107102.</title>
        <authorList>
            <person name="Ichikawa N."/>
            <person name="Katano-Makiyama Y."/>
            <person name="Hidaka K."/>
        </authorList>
    </citation>
    <scope>NUCLEOTIDE SEQUENCE [LARGE SCALE GENOMIC DNA]</scope>
    <source>
        <strain evidence="2 3">NBRC 107102</strain>
    </source>
</reference>
<keyword evidence="1" id="KW-0812">Transmembrane</keyword>
<keyword evidence="3" id="KW-1185">Reference proteome</keyword>
<feature type="transmembrane region" description="Helical" evidence="1">
    <location>
        <begin position="152"/>
        <end position="179"/>
    </location>
</feature>
<keyword evidence="1" id="KW-0472">Membrane</keyword>
<protein>
    <recommendedName>
        <fullName evidence="4">DUF368 domain-containing protein</fullName>
    </recommendedName>
</protein>
<dbReference type="EMBL" id="BAABRL010000001">
    <property type="protein sequence ID" value="GAA5494026.1"/>
    <property type="molecule type" value="Genomic_DNA"/>
</dbReference>
<gene>
    <name evidence="2" type="ORF">Rhal01_00181</name>
</gene>
<dbReference type="PANTHER" id="PTHR37308:SF1">
    <property type="entry name" value="POLYPRENYL-PHOSPHATE TRANSPORTER"/>
    <property type="match status" value="1"/>
</dbReference>
<proteinExistence type="predicted"/>
<evidence type="ECO:0000256" key="1">
    <source>
        <dbReference type="SAM" id="Phobius"/>
    </source>
</evidence>
<feature type="transmembrane region" description="Helical" evidence="1">
    <location>
        <begin position="200"/>
        <end position="226"/>
    </location>
</feature>
<dbReference type="RefSeq" id="WP_346187071.1">
    <property type="nucleotide sequence ID" value="NZ_BAABRL010000001.1"/>
</dbReference>
<feature type="transmembrane region" description="Helical" evidence="1">
    <location>
        <begin position="232"/>
        <end position="251"/>
    </location>
</feature>
<feature type="transmembrane region" description="Helical" evidence="1">
    <location>
        <begin position="121"/>
        <end position="140"/>
    </location>
</feature>
<evidence type="ECO:0000313" key="3">
    <source>
        <dbReference type="Proteomes" id="UP001424741"/>
    </source>
</evidence>
<dbReference type="PANTHER" id="PTHR37308">
    <property type="entry name" value="INTEGRAL MEMBRANE PROTEIN"/>
    <property type="match status" value="1"/>
</dbReference>
<sequence length="306" mass="33029">MNLIGVFFKGAAMGAANVVPGVSGGTIAFITGIYERLINALKSFDVQAVKLLFGFKIREFIKHVDFWFLFVLGLGVLTSVATLAKLLEIGFEHYPVYVASLFFGLIAASIWSVAKMVKQWGMGPVIGVLIGCAIAVSLAYAPEANENRSLFYLLICGVVAMCSMIIPGVSGSFVLLLMGNYQLIMIHSVNKLRQGELGEALPVLIPVGVGAVTGLIVLSHILSWLFRKFHDIAVAVITGFVAGSLVIIWPWKRAADVIIKNGEEKVLSYERYFPTIDAQFGIAVAIMLVGVAIMVLTEKLGATRSE</sequence>
<organism evidence="2 3">
    <name type="scientific">Rubritalea halochordaticola</name>
    <dbReference type="NCBI Taxonomy" id="714537"/>
    <lineage>
        <taxon>Bacteria</taxon>
        <taxon>Pseudomonadati</taxon>
        <taxon>Verrucomicrobiota</taxon>
        <taxon>Verrucomicrobiia</taxon>
        <taxon>Verrucomicrobiales</taxon>
        <taxon>Rubritaleaceae</taxon>
        <taxon>Rubritalea</taxon>
    </lineage>
</organism>
<name>A0ABP9UU71_9BACT</name>
<feature type="transmembrane region" description="Helical" evidence="1">
    <location>
        <begin position="272"/>
        <end position="296"/>
    </location>
</feature>
<feature type="transmembrane region" description="Helical" evidence="1">
    <location>
        <begin position="12"/>
        <end position="34"/>
    </location>
</feature>
<dbReference type="InterPro" id="IPR007163">
    <property type="entry name" value="VCA0040-like"/>
</dbReference>
<comment type="caution">
    <text evidence="2">The sequence shown here is derived from an EMBL/GenBank/DDBJ whole genome shotgun (WGS) entry which is preliminary data.</text>
</comment>
<dbReference type="Proteomes" id="UP001424741">
    <property type="component" value="Unassembled WGS sequence"/>
</dbReference>
<dbReference type="Pfam" id="PF04018">
    <property type="entry name" value="VCA0040-like"/>
    <property type="match status" value="1"/>
</dbReference>
<evidence type="ECO:0008006" key="4">
    <source>
        <dbReference type="Google" id="ProtNLM"/>
    </source>
</evidence>
<feature type="transmembrane region" description="Helical" evidence="1">
    <location>
        <begin position="96"/>
        <end position="114"/>
    </location>
</feature>
<feature type="transmembrane region" description="Helical" evidence="1">
    <location>
        <begin position="66"/>
        <end position="84"/>
    </location>
</feature>
<evidence type="ECO:0000313" key="2">
    <source>
        <dbReference type="EMBL" id="GAA5494026.1"/>
    </source>
</evidence>
<keyword evidence="1" id="KW-1133">Transmembrane helix</keyword>
<accession>A0ABP9UU71</accession>